<dbReference type="Proteomes" id="UP000264800">
    <property type="component" value="Unplaced"/>
</dbReference>
<dbReference type="Pfam" id="PF16279">
    <property type="entry name" value="DUF4927"/>
    <property type="match status" value="1"/>
</dbReference>
<dbReference type="InterPro" id="IPR011598">
    <property type="entry name" value="bHLH_dom"/>
</dbReference>
<dbReference type="SMART" id="SM00353">
    <property type="entry name" value="HLH"/>
    <property type="match status" value="1"/>
</dbReference>
<dbReference type="Ensembl" id="ENSKMAT00000029312.1">
    <property type="protein sequence ID" value="ENSKMAP00000028949.1"/>
    <property type="gene ID" value="ENSKMAG00000021462.1"/>
</dbReference>
<dbReference type="SMART" id="SM00091">
    <property type="entry name" value="PAS"/>
    <property type="match status" value="1"/>
</dbReference>
<feature type="compositionally biased region" description="Polar residues" evidence="7">
    <location>
        <begin position="636"/>
        <end position="650"/>
    </location>
</feature>
<keyword evidence="4" id="KW-0010">Activator</keyword>
<evidence type="ECO:0000256" key="7">
    <source>
        <dbReference type="SAM" id="MobiDB-lite"/>
    </source>
</evidence>
<dbReference type="PROSITE" id="PS50112">
    <property type="entry name" value="PAS"/>
    <property type="match status" value="1"/>
</dbReference>
<feature type="region of interest" description="Disordered" evidence="7">
    <location>
        <begin position="894"/>
        <end position="915"/>
    </location>
</feature>
<dbReference type="InterPro" id="IPR013767">
    <property type="entry name" value="PAS_fold"/>
</dbReference>
<feature type="compositionally biased region" description="Basic and acidic residues" evidence="7">
    <location>
        <begin position="793"/>
        <end position="804"/>
    </location>
</feature>
<dbReference type="InterPro" id="IPR035965">
    <property type="entry name" value="PAS-like_dom_sf"/>
</dbReference>
<dbReference type="RefSeq" id="XP_017286081.1">
    <property type="nucleotide sequence ID" value="XM_017430592.1"/>
</dbReference>
<dbReference type="Pfam" id="PF00989">
    <property type="entry name" value="PAS"/>
    <property type="match status" value="1"/>
</dbReference>
<evidence type="ECO:0000256" key="6">
    <source>
        <dbReference type="ARBA" id="ARBA00023242"/>
    </source>
</evidence>
<dbReference type="STRING" id="37003.ENSKMAP00000028949"/>
<proteinExistence type="inferred from homology"/>
<feature type="compositionally biased region" description="Pro residues" evidence="7">
    <location>
        <begin position="585"/>
        <end position="594"/>
    </location>
</feature>
<feature type="region of interest" description="Disordered" evidence="7">
    <location>
        <begin position="1454"/>
        <end position="1484"/>
    </location>
</feature>
<feature type="compositionally biased region" description="Basic and acidic residues" evidence="7">
    <location>
        <begin position="666"/>
        <end position="675"/>
    </location>
</feature>
<dbReference type="InterPro" id="IPR000014">
    <property type="entry name" value="PAS"/>
</dbReference>
<feature type="domain" description="BHLH" evidence="9">
    <location>
        <begin position="22"/>
        <end position="79"/>
    </location>
</feature>
<dbReference type="InterPro" id="IPR014920">
    <property type="entry name" value="Nuc_rcpt_coact_Ncoa-typ"/>
</dbReference>
<dbReference type="GO" id="GO:0032870">
    <property type="term" value="P:cellular response to hormone stimulus"/>
    <property type="evidence" value="ECO:0007669"/>
    <property type="project" value="TreeGrafter"/>
</dbReference>
<name>A0A3Q3BQX7_KRYMA</name>
<dbReference type="GO" id="GO:0030500">
    <property type="term" value="P:regulation of bone mineralization"/>
    <property type="evidence" value="ECO:0007669"/>
    <property type="project" value="Ensembl"/>
</dbReference>
<organism evidence="10 11">
    <name type="scientific">Kryptolebias marmoratus</name>
    <name type="common">Mangrove killifish</name>
    <name type="synonym">Rivulus marmoratus</name>
    <dbReference type="NCBI Taxonomy" id="37003"/>
    <lineage>
        <taxon>Eukaryota</taxon>
        <taxon>Metazoa</taxon>
        <taxon>Chordata</taxon>
        <taxon>Craniata</taxon>
        <taxon>Vertebrata</taxon>
        <taxon>Euteleostomi</taxon>
        <taxon>Actinopterygii</taxon>
        <taxon>Neopterygii</taxon>
        <taxon>Teleostei</taxon>
        <taxon>Neoteleostei</taxon>
        <taxon>Acanthomorphata</taxon>
        <taxon>Ovalentaria</taxon>
        <taxon>Atherinomorphae</taxon>
        <taxon>Cyprinodontiformes</taxon>
        <taxon>Rivulidae</taxon>
        <taxon>Kryptolebias</taxon>
    </lineage>
</organism>
<dbReference type="Pfam" id="PF23172">
    <property type="entry name" value="bHLH_NCOA"/>
    <property type="match status" value="1"/>
</dbReference>
<dbReference type="OrthoDB" id="10035882at2759"/>
<keyword evidence="2" id="KW-0677">Repeat</keyword>
<dbReference type="PANTHER" id="PTHR10684:SF3">
    <property type="entry name" value="NUCLEAR RECEPTOR COACTIVATOR 3"/>
    <property type="match status" value="1"/>
</dbReference>
<dbReference type="OMA" id="NQMNHMH"/>
<keyword evidence="3" id="KW-0805">Transcription regulation</keyword>
<dbReference type="FunFam" id="3.30.450.20:FF:000027">
    <property type="entry name" value="Nuclear receptor coactivator 3"/>
    <property type="match status" value="1"/>
</dbReference>
<dbReference type="GeneID" id="108244406"/>
<dbReference type="Gene3D" id="4.10.280.10">
    <property type="entry name" value="Helix-loop-helix DNA-binding domain"/>
    <property type="match status" value="1"/>
</dbReference>
<feature type="compositionally biased region" description="Basic and acidic residues" evidence="7">
    <location>
        <begin position="815"/>
        <end position="835"/>
    </location>
</feature>
<feature type="region of interest" description="Disordered" evidence="7">
    <location>
        <begin position="490"/>
        <end position="567"/>
    </location>
</feature>
<dbReference type="InterPro" id="IPR032565">
    <property type="entry name" value="NCOA2/3_DUF4927"/>
</dbReference>
<dbReference type="InterPro" id="IPR037077">
    <property type="entry name" value="Nuc_rcpt_coact_Ncoa_int_sf"/>
</dbReference>
<dbReference type="RefSeq" id="XP_017286080.1">
    <property type="nucleotide sequence ID" value="XM_017430591.1"/>
</dbReference>
<feature type="domain" description="PAS" evidence="8">
    <location>
        <begin position="114"/>
        <end position="177"/>
    </location>
</feature>
<evidence type="ECO:0000313" key="11">
    <source>
        <dbReference type="Proteomes" id="UP000264800"/>
    </source>
</evidence>
<evidence type="ECO:0000256" key="5">
    <source>
        <dbReference type="ARBA" id="ARBA00023163"/>
    </source>
</evidence>
<dbReference type="InterPro" id="IPR036638">
    <property type="entry name" value="HLH_DNA-bd_sf"/>
</dbReference>
<dbReference type="InterPro" id="IPR010011">
    <property type="entry name" value="NCO_DUF1518"/>
</dbReference>
<dbReference type="GO" id="GO:0045944">
    <property type="term" value="P:positive regulation of transcription by RNA polymerase II"/>
    <property type="evidence" value="ECO:0007669"/>
    <property type="project" value="TreeGrafter"/>
</dbReference>
<feature type="compositionally biased region" description="Low complexity" evidence="7">
    <location>
        <begin position="1454"/>
        <end position="1465"/>
    </location>
</feature>
<feature type="compositionally biased region" description="Basic and acidic residues" evidence="7">
    <location>
        <begin position="849"/>
        <end position="858"/>
    </location>
</feature>
<feature type="compositionally biased region" description="Low complexity" evidence="7">
    <location>
        <begin position="709"/>
        <end position="736"/>
    </location>
</feature>
<dbReference type="PANTHER" id="PTHR10684">
    <property type="entry name" value="NUCLEAR RECEPTOR COACTIVATOR"/>
    <property type="match status" value="1"/>
</dbReference>
<evidence type="ECO:0000256" key="3">
    <source>
        <dbReference type="ARBA" id="ARBA00023015"/>
    </source>
</evidence>
<evidence type="ECO:0000259" key="9">
    <source>
        <dbReference type="PROSITE" id="PS50888"/>
    </source>
</evidence>
<feature type="region of interest" description="Disordered" evidence="7">
    <location>
        <begin position="1"/>
        <end position="20"/>
    </location>
</feature>
<accession>A0A3Q3BQX7</accession>
<dbReference type="GeneTree" id="ENSGT00950000183021"/>
<feature type="compositionally biased region" description="Polar residues" evidence="7">
    <location>
        <begin position="695"/>
        <end position="704"/>
    </location>
</feature>
<feature type="compositionally biased region" description="Gly residues" evidence="7">
    <location>
        <begin position="497"/>
        <end position="506"/>
    </location>
</feature>
<reference evidence="10" key="2">
    <citation type="submission" date="2025-09" db="UniProtKB">
        <authorList>
            <consortium name="Ensembl"/>
        </authorList>
    </citation>
    <scope>IDENTIFICATION</scope>
</reference>
<keyword evidence="5" id="KW-0804">Transcription</keyword>
<dbReference type="InterPro" id="IPR009110">
    <property type="entry name" value="Nuc_rcpt_coact"/>
</dbReference>
<dbReference type="CDD" id="cd00130">
    <property type="entry name" value="PAS"/>
    <property type="match status" value="1"/>
</dbReference>
<dbReference type="Gene3D" id="3.30.450.20">
    <property type="entry name" value="PAS domain"/>
    <property type="match status" value="2"/>
</dbReference>
<sequence length="1518" mass="162993">MSGIGDNLLEPLSSDRKRKLSTCDTPGLGCDKRRREQESKYIEELAELISANLSNIDSFNVKPDKCAILKETVRQIRQIKEQGKNSCSDDDVQKADVSSTGQGVIDKDHLGPLLLQALDGFLFVVNREGSIVFVSDNVTQYLQYKQEELINTSVYNIIHEEDREEFHKNLPKSNAPNGAPWGGDVPRQKSHTFNCRMLVNLVHGQGHGLSEERPGGHRYETMQCFALTQPRAMMEEGDDLQSCMICVARRITVGERMERFSTRHELTAGKLIEIEHQSSLHTTMLPGWEDLVRRCLVVLNRSDGQTWSFRRHYQDAFQHGHAETPLYRFSLSDGTPITAQTKTDLCRNPNTNEPHSFLSTHLLQREHSGYRGNQSGAMRPQSLGVNNPNQQMNMGPGGNVGMNRGYGMAEQGNMLQRGGPPYSGGGRMNPINQMNHMHQMNQMNSMHQMNNMGQMNQMSPMHPVNSMNQMGSMNHMNQMGHHGMHQQQHQQQQMGQFHGGGSGAYGVGITSPPQASPGINGPPHNVMGSPRVRGSPKTGASPFSPGAMTSPMSSTHSGGGAGGATFSSNSLNALQAISEGVGNPMPAPLTSPPPHKPDSSPSINSTNQPAGGPCKAGLPPYSETKSPGSSLGGVAEQQSQQHPQTPTNEGPTDKPDSQACLGGAESNRRVSDKGNRKLLQLLTSPTDEIVPPNQAPSSAPTTTPDAKDGTAGVTSPSSSSTGVSSSTSAVSSSGSSEHLTSQTLQERHKILHKLLQNGNTPDDVARITAEATGKSSLDSGPPEPAASGGAKGSEPKKEQHSPKKEKPHAHLHYLLTKDDSKDVGDVKPKLEDWDGRVAQGEGVTSSDPHCMDGKVKLEPPDETETLETILGVRENNSSFFPKPDSRVRKEIVNKQGTIPDSLHEGERGPLPGQRGHYQRALSMDAKPMGEEMAVRSGLAARRNVPCPALLKQENMDAPIRPGTVPNGFPGGMGVCPPRSNPTRGAGRGVQQRPPMAGPGEWGMPRSGSSPVSGPGHPGMGQPGQMGAPMISRSNSAPGTTRSMLQQQLMDMGPNEPNVGMSPFGGHGPPPQSPSWPDSAMGVDRPQTNPNRSQFVHPLGESLGPLASSDNPSDERALLDQLNSLLNTTDVMALQEIDRALGIPEIVGQAQGPEGHPQAQDQGQGQCPPSERFPGLDSSINMDQKPMYGQGYPGPPGPPSMGMQPGYGGNTMQGQPPGGFNPMMNQMGQTRGFPGMGGMGNPRANMPRLRMMNPTQQLRLQLQQRLQGPQFMNQSRQSIKMENVPGENPAMRPGMQPNMQPAGMSGQSGLMTAQMMAQQQQQQQHTMAMRRQRMVMLMQQQQQQGQAAAGGFSPPPNVIAPVDSPMGAPSLNQPGQQGFNYGGSYGMNQQGDSSFMAPGSSPPRNMMQGRMGGPPQNAMMPGMQGNPQGGHIYPSADMKGWPQGGMPRNNPYPQQQFPQQSNQSQFGPMMMNNSMSGPGPVGGSGAGQMAPMPGQMQGQMGMNPMGMGRMPMGPDQKYC</sequence>
<dbReference type="Pfam" id="PF08815">
    <property type="entry name" value="Nuc_rec_co-act"/>
    <property type="match status" value="1"/>
</dbReference>
<dbReference type="SMART" id="SM01151">
    <property type="entry name" value="DUF1518"/>
    <property type="match status" value="1"/>
</dbReference>
<feature type="compositionally biased region" description="Low complexity" evidence="7">
    <location>
        <begin position="1002"/>
        <end position="1014"/>
    </location>
</feature>
<keyword evidence="6" id="KW-0539">Nucleus</keyword>
<dbReference type="InterPro" id="IPR014935">
    <property type="entry name" value="SRC/p160_LXXLL"/>
</dbReference>
<evidence type="ECO:0000256" key="4">
    <source>
        <dbReference type="ARBA" id="ARBA00023159"/>
    </source>
</evidence>
<dbReference type="GO" id="GO:0003713">
    <property type="term" value="F:transcription coactivator activity"/>
    <property type="evidence" value="ECO:0007669"/>
    <property type="project" value="InterPro"/>
</dbReference>
<dbReference type="FunFam" id="4.10.280.10:FF:000008">
    <property type="entry name" value="Nuclear receptor coactivator"/>
    <property type="match status" value="1"/>
</dbReference>
<evidence type="ECO:0000259" key="8">
    <source>
        <dbReference type="PROSITE" id="PS50112"/>
    </source>
</evidence>
<dbReference type="SUPFAM" id="SSF47459">
    <property type="entry name" value="HLH, helix-loop-helix DNA-binding domain"/>
    <property type="match status" value="1"/>
</dbReference>
<dbReference type="NCBIfam" id="TIGR00229">
    <property type="entry name" value="sensory_box"/>
    <property type="match status" value="1"/>
</dbReference>
<dbReference type="Gene3D" id="6.10.140.20">
    <property type="entry name" value="Nuclear receptor coactivator, Ncoa-type, interlocking domain"/>
    <property type="match status" value="1"/>
</dbReference>
<feature type="compositionally biased region" description="Polar residues" evidence="7">
    <location>
        <begin position="1031"/>
        <end position="1048"/>
    </location>
</feature>
<feature type="region of interest" description="Disordered" evidence="7">
    <location>
        <begin position="978"/>
        <end position="1113"/>
    </location>
</feature>
<dbReference type="GO" id="GO:0046983">
    <property type="term" value="F:protein dimerization activity"/>
    <property type="evidence" value="ECO:0007669"/>
    <property type="project" value="InterPro"/>
</dbReference>
<comment type="similarity">
    <text evidence="1">Belongs to the SRC/p160 nuclear receptor coactivator family.</text>
</comment>
<reference evidence="10" key="1">
    <citation type="submission" date="2025-08" db="UniProtKB">
        <authorList>
            <consortium name="Ensembl"/>
        </authorList>
    </citation>
    <scope>IDENTIFICATION</scope>
</reference>
<dbReference type="Pfam" id="PF08832">
    <property type="entry name" value="SRC-1"/>
    <property type="match status" value="1"/>
</dbReference>
<dbReference type="Pfam" id="PF14598">
    <property type="entry name" value="PAS_11"/>
    <property type="match status" value="1"/>
</dbReference>
<dbReference type="InterPro" id="IPR017426">
    <property type="entry name" value="Nuclear_rcpt_coactivator"/>
</dbReference>
<dbReference type="CDD" id="cd18949">
    <property type="entry name" value="bHLH-PAS_NCoA3_SRC3"/>
    <property type="match status" value="1"/>
</dbReference>
<evidence type="ECO:0000256" key="1">
    <source>
        <dbReference type="ARBA" id="ARBA00009933"/>
    </source>
</evidence>
<dbReference type="SUPFAM" id="SSF55785">
    <property type="entry name" value="PYP-like sensor domain (PAS domain)"/>
    <property type="match status" value="1"/>
</dbReference>
<dbReference type="PROSITE" id="PS50888">
    <property type="entry name" value="BHLH"/>
    <property type="match status" value="1"/>
</dbReference>
<dbReference type="InterPro" id="IPR056193">
    <property type="entry name" value="bHLH_NCOA1-3"/>
</dbReference>
<protein>
    <submittedName>
        <fullName evidence="10">Nuclear receptor coactivator 3</fullName>
    </submittedName>
</protein>
<keyword evidence="11" id="KW-1185">Reference proteome</keyword>
<evidence type="ECO:0000256" key="2">
    <source>
        <dbReference type="ARBA" id="ARBA00022737"/>
    </source>
</evidence>
<feature type="region of interest" description="Disordered" evidence="7">
    <location>
        <begin position="579"/>
        <end position="858"/>
    </location>
</feature>
<dbReference type="GO" id="GO:0005634">
    <property type="term" value="C:nucleus"/>
    <property type="evidence" value="ECO:0007669"/>
    <property type="project" value="InterPro"/>
</dbReference>
<dbReference type="GO" id="GO:0016922">
    <property type="term" value="F:nuclear receptor binding"/>
    <property type="evidence" value="ECO:0007669"/>
    <property type="project" value="InterPro"/>
</dbReference>
<dbReference type="InterPro" id="IPR056194">
    <property type="entry name" value="NCOA3_bHLH"/>
</dbReference>
<dbReference type="Pfam" id="PF16665">
    <property type="entry name" value="NCOA_u2"/>
    <property type="match status" value="1"/>
</dbReference>
<evidence type="ECO:0000313" key="10">
    <source>
        <dbReference type="Ensembl" id="ENSKMAP00000028949.1"/>
    </source>
</evidence>
<feature type="region of interest" description="Disordered" evidence="7">
    <location>
        <begin position="1147"/>
        <end position="1195"/>
    </location>
</feature>
<dbReference type="SUPFAM" id="SSF69125">
    <property type="entry name" value="Nuclear receptor coactivator interlocking domain"/>
    <property type="match status" value="1"/>
</dbReference>
<dbReference type="KEGG" id="kmr:108244406"/>